<dbReference type="Gene3D" id="2.30.39.10">
    <property type="entry name" value="Alpha-1-antitrypsin, domain 1"/>
    <property type="match status" value="1"/>
</dbReference>
<dbReference type="SUPFAM" id="SSF56574">
    <property type="entry name" value="Serpins"/>
    <property type="match status" value="1"/>
</dbReference>
<accession>A0A9D1UI20</accession>
<dbReference type="Proteomes" id="UP000824267">
    <property type="component" value="Unassembled WGS sequence"/>
</dbReference>
<dbReference type="InterPro" id="IPR042185">
    <property type="entry name" value="Serpin_sf_2"/>
</dbReference>
<dbReference type="InterPro" id="IPR036186">
    <property type="entry name" value="Serpin_sf"/>
</dbReference>
<feature type="non-terminal residue" evidence="1">
    <location>
        <position position="1"/>
    </location>
</feature>
<sequence>PLTKSLRDYVADFSERKYADMLDKMEKRKVGVKFPSFEGFSVCSEMSFPEIGSDSLIHTENDINLECTLTLVAPTRASLREMDNSLEEKMIYGKNRETFSFDTPFMFIIKELNSRLILLHGLYVR</sequence>
<dbReference type="EMBL" id="DXGG01000090">
    <property type="protein sequence ID" value="HIW87165.1"/>
    <property type="molecule type" value="Genomic_DNA"/>
</dbReference>
<comment type="caution">
    <text evidence="1">The sequence shown here is derived from an EMBL/GenBank/DDBJ whole genome shotgun (WGS) entry which is preliminary data.</text>
</comment>
<evidence type="ECO:0000313" key="1">
    <source>
        <dbReference type="EMBL" id="HIW87165.1"/>
    </source>
</evidence>
<reference evidence="1" key="2">
    <citation type="submission" date="2021-04" db="EMBL/GenBank/DDBJ databases">
        <authorList>
            <person name="Gilroy R."/>
        </authorList>
    </citation>
    <scope>NUCLEOTIDE SEQUENCE</scope>
    <source>
        <strain evidence="1">Gambia16-930</strain>
    </source>
</reference>
<dbReference type="AlphaFoldDB" id="A0A9D1UI20"/>
<protein>
    <recommendedName>
        <fullName evidence="3">Serpin domain-containing protein</fullName>
    </recommendedName>
</protein>
<name>A0A9D1UI20_9BACT</name>
<organism evidence="1 2">
    <name type="scientific">Candidatus Onthomorpha intestinigallinarum</name>
    <dbReference type="NCBI Taxonomy" id="2840880"/>
    <lineage>
        <taxon>Bacteria</taxon>
        <taxon>Pseudomonadati</taxon>
        <taxon>Bacteroidota</taxon>
        <taxon>Bacteroidia</taxon>
        <taxon>Bacteroidales</taxon>
        <taxon>Candidatus Onthomorpha</taxon>
    </lineage>
</organism>
<gene>
    <name evidence="1" type="ORF">IAC47_02700</name>
</gene>
<evidence type="ECO:0008006" key="3">
    <source>
        <dbReference type="Google" id="ProtNLM"/>
    </source>
</evidence>
<proteinExistence type="predicted"/>
<evidence type="ECO:0000313" key="2">
    <source>
        <dbReference type="Proteomes" id="UP000824267"/>
    </source>
</evidence>
<reference evidence="1" key="1">
    <citation type="journal article" date="2021" name="PeerJ">
        <title>Extensive microbial diversity within the chicken gut microbiome revealed by metagenomics and culture.</title>
        <authorList>
            <person name="Gilroy R."/>
            <person name="Ravi A."/>
            <person name="Getino M."/>
            <person name="Pursley I."/>
            <person name="Horton D.L."/>
            <person name="Alikhan N.F."/>
            <person name="Baker D."/>
            <person name="Gharbi K."/>
            <person name="Hall N."/>
            <person name="Watson M."/>
            <person name="Adriaenssens E.M."/>
            <person name="Foster-Nyarko E."/>
            <person name="Jarju S."/>
            <person name="Secka A."/>
            <person name="Antonio M."/>
            <person name="Oren A."/>
            <person name="Chaudhuri R.R."/>
            <person name="La Ragione R."/>
            <person name="Hildebrand F."/>
            <person name="Pallen M.J."/>
        </authorList>
    </citation>
    <scope>NUCLEOTIDE SEQUENCE</scope>
    <source>
        <strain evidence="1">Gambia16-930</strain>
    </source>
</reference>